<evidence type="ECO:0008006" key="3">
    <source>
        <dbReference type="Google" id="ProtNLM"/>
    </source>
</evidence>
<dbReference type="RefSeq" id="WP_379497267.1">
    <property type="nucleotide sequence ID" value="NZ_JBHSAO010000009.1"/>
</dbReference>
<reference evidence="2" key="1">
    <citation type="journal article" date="2019" name="Int. J. Syst. Evol. Microbiol.">
        <title>The Global Catalogue of Microorganisms (GCM) 10K type strain sequencing project: providing services to taxonomists for standard genome sequencing and annotation.</title>
        <authorList>
            <consortium name="The Broad Institute Genomics Platform"/>
            <consortium name="The Broad Institute Genome Sequencing Center for Infectious Disease"/>
            <person name="Wu L."/>
            <person name="Ma J."/>
        </authorList>
    </citation>
    <scope>NUCLEOTIDE SEQUENCE [LARGE SCALE GENOMIC DNA]</scope>
    <source>
        <strain evidence="2">IBRC-M 10703</strain>
    </source>
</reference>
<evidence type="ECO:0000313" key="2">
    <source>
        <dbReference type="Proteomes" id="UP001595772"/>
    </source>
</evidence>
<gene>
    <name evidence="1" type="ORF">ACFOUV_13265</name>
</gene>
<organism evidence="1 2">
    <name type="scientific">Oceanobacillus longus</name>
    <dbReference type="NCBI Taxonomy" id="930120"/>
    <lineage>
        <taxon>Bacteria</taxon>
        <taxon>Bacillati</taxon>
        <taxon>Bacillota</taxon>
        <taxon>Bacilli</taxon>
        <taxon>Bacillales</taxon>
        <taxon>Bacillaceae</taxon>
        <taxon>Oceanobacillus</taxon>
    </lineage>
</organism>
<evidence type="ECO:0000313" key="1">
    <source>
        <dbReference type="EMBL" id="MFC4024766.1"/>
    </source>
</evidence>
<proteinExistence type="predicted"/>
<dbReference type="InterPro" id="IPR027417">
    <property type="entry name" value="P-loop_NTPase"/>
</dbReference>
<sequence length="196" mass="22767">MESNDKFQSIIKALEKQLKENDHLTVAIEGRCGSGKSTLSKLLGETFDCNAFHMDDFFLPFEMKTKERLAKPGGNVHYERFKEEVLNPIKNSESISYRPYNCAVRALDEPIHSSPKKLSLIEGVYSLHPSLANAYDYKIFMTVDFQTQLKRIAKRNGEEKLQMFINQWIPLEEHYFSSLDVEKQCDYILNTTDLWD</sequence>
<keyword evidence="2" id="KW-1185">Reference proteome</keyword>
<name>A0ABV8H3B2_9BACI</name>
<dbReference type="Gene3D" id="3.40.50.300">
    <property type="entry name" value="P-loop containing nucleotide triphosphate hydrolases"/>
    <property type="match status" value="1"/>
</dbReference>
<dbReference type="Proteomes" id="UP001595772">
    <property type="component" value="Unassembled WGS sequence"/>
</dbReference>
<accession>A0ABV8H3B2</accession>
<dbReference type="EMBL" id="JBHSAO010000009">
    <property type="protein sequence ID" value="MFC4024766.1"/>
    <property type="molecule type" value="Genomic_DNA"/>
</dbReference>
<dbReference type="SUPFAM" id="SSF52540">
    <property type="entry name" value="P-loop containing nucleoside triphosphate hydrolases"/>
    <property type="match status" value="1"/>
</dbReference>
<comment type="caution">
    <text evidence="1">The sequence shown here is derived from an EMBL/GenBank/DDBJ whole genome shotgun (WGS) entry which is preliminary data.</text>
</comment>
<protein>
    <recommendedName>
        <fullName evidence="3">Uridine kinase</fullName>
    </recommendedName>
</protein>